<accession>A0ABT4X093</accession>
<comment type="catalytic activity">
    <reaction evidence="7">
        <text>(6S)-5,6,7,8-tetrahydrofolate + NADP(+) = 7,8-dihydrofolate + NADPH + H(+)</text>
        <dbReference type="Rhea" id="RHEA:15009"/>
        <dbReference type="ChEBI" id="CHEBI:15378"/>
        <dbReference type="ChEBI" id="CHEBI:57451"/>
        <dbReference type="ChEBI" id="CHEBI:57453"/>
        <dbReference type="ChEBI" id="CHEBI:57783"/>
        <dbReference type="ChEBI" id="CHEBI:58349"/>
        <dbReference type="EC" id="1.5.1.3"/>
    </reaction>
</comment>
<dbReference type="EMBL" id="JAQKAB010000002">
    <property type="protein sequence ID" value="MDA7025710.1"/>
    <property type="molecule type" value="Genomic_DNA"/>
</dbReference>
<evidence type="ECO:0000256" key="8">
    <source>
        <dbReference type="RuleBase" id="RU004474"/>
    </source>
</evidence>
<dbReference type="Pfam" id="PF00186">
    <property type="entry name" value="DHFR_1"/>
    <property type="match status" value="1"/>
</dbReference>
<protein>
    <recommendedName>
        <fullName evidence="3 7">Dihydrofolate reductase</fullName>
        <ecNumber evidence="3 7">1.5.1.3</ecNumber>
    </recommendedName>
</protein>
<organism evidence="10 11">
    <name type="scientific">Bacillus changyiensis</name>
    <dbReference type="NCBI Taxonomy" id="3004103"/>
    <lineage>
        <taxon>Bacteria</taxon>
        <taxon>Bacillati</taxon>
        <taxon>Bacillota</taxon>
        <taxon>Bacilli</taxon>
        <taxon>Bacillales</taxon>
        <taxon>Bacillaceae</taxon>
        <taxon>Bacillus</taxon>
    </lineage>
</organism>
<evidence type="ECO:0000259" key="9">
    <source>
        <dbReference type="PROSITE" id="PS51330"/>
    </source>
</evidence>
<dbReference type="InterPro" id="IPR001796">
    <property type="entry name" value="DHFR_dom"/>
</dbReference>
<name>A0ABT4X093_9BACI</name>
<evidence type="ECO:0000313" key="11">
    <source>
        <dbReference type="Proteomes" id="UP001211894"/>
    </source>
</evidence>
<comment type="similarity">
    <text evidence="2 7 8">Belongs to the dihydrofolate reductase family.</text>
</comment>
<keyword evidence="11" id="KW-1185">Reference proteome</keyword>
<dbReference type="PRINTS" id="PR00070">
    <property type="entry name" value="DHFR"/>
</dbReference>
<dbReference type="SUPFAM" id="SSF53597">
    <property type="entry name" value="Dihydrofolate reductase-like"/>
    <property type="match status" value="1"/>
</dbReference>
<dbReference type="InterPro" id="IPR012259">
    <property type="entry name" value="DHFR"/>
</dbReference>
<dbReference type="PROSITE" id="PS00075">
    <property type="entry name" value="DHFR_1"/>
    <property type="match status" value="1"/>
</dbReference>
<dbReference type="PANTHER" id="PTHR48069:SF3">
    <property type="entry name" value="DIHYDROFOLATE REDUCTASE"/>
    <property type="match status" value="1"/>
</dbReference>
<evidence type="ECO:0000256" key="3">
    <source>
        <dbReference type="ARBA" id="ARBA00012856"/>
    </source>
</evidence>
<comment type="caution">
    <text evidence="10">The sequence shown here is derived from an EMBL/GenBank/DDBJ whole genome shotgun (WGS) entry which is preliminary data.</text>
</comment>
<dbReference type="RefSeq" id="WP_271339562.1">
    <property type="nucleotide sequence ID" value="NZ_JAQKAB010000002.1"/>
</dbReference>
<comment type="function">
    <text evidence="7">Key enzyme in folate metabolism. Catalyzes an essential reaction for de novo glycine and purine synthesis, and for DNA precursor synthesis.</text>
</comment>
<sequence length="161" mass="18966">MISFIFAMDRNNLIGQNNDLPWHLPEDLKYFKKVTSGHPVIMGRKTFESIGKPLPNRRNIVVTSNRNITIPDCEILYSVQEIVKFASKEEECFVIGGSTLYRELFPFAEKLYMTKIDEAFEGDRYFPEFAENEWEMVSRKKGLKDDKNPYNYEFLVYQRKG</sequence>
<dbReference type="CDD" id="cd00209">
    <property type="entry name" value="DHFR"/>
    <property type="match status" value="1"/>
</dbReference>
<reference evidence="10 11" key="1">
    <citation type="submission" date="2023-01" db="EMBL/GenBank/DDBJ databases">
        <title>Bacillus changyiensis sp. nov., isolated from a coastal deposit.</title>
        <authorList>
            <person name="Xiao G."/>
            <person name="Lai Q."/>
            <person name="Hu Z."/>
            <person name="Shao Z."/>
        </authorList>
    </citation>
    <scope>NUCLEOTIDE SEQUENCE [LARGE SCALE GENOMIC DNA]</scope>
    <source>
        <strain evidence="10 11">CLL-7-23</strain>
    </source>
</reference>
<dbReference type="PROSITE" id="PS51330">
    <property type="entry name" value="DHFR_2"/>
    <property type="match status" value="1"/>
</dbReference>
<comment type="pathway">
    <text evidence="1 7">Cofactor biosynthesis; tetrahydrofolate biosynthesis; 5,6,7,8-tetrahydrofolate from 7,8-dihydrofolate: step 1/1.</text>
</comment>
<evidence type="ECO:0000256" key="6">
    <source>
        <dbReference type="ARBA" id="ARBA00023002"/>
    </source>
</evidence>
<dbReference type="EC" id="1.5.1.3" evidence="3 7"/>
<dbReference type="InterPro" id="IPR017925">
    <property type="entry name" value="DHFR_CS"/>
</dbReference>
<feature type="domain" description="DHFR" evidence="9">
    <location>
        <begin position="1"/>
        <end position="159"/>
    </location>
</feature>
<keyword evidence="6 7" id="KW-0560">Oxidoreductase</keyword>
<dbReference type="PIRSF" id="PIRSF000194">
    <property type="entry name" value="DHFR"/>
    <property type="match status" value="1"/>
</dbReference>
<dbReference type="PANTHER" id="PTHR48069">
    <property type="entry name" value="DIHYDROFOLATE REDUCTASE"/>
    <property type="match status" value="1"/>
</dbReference>
<evidence type="ECO:0000256" key="2">
    <source>
        <dbReference type="ARBA" id="ARBA00009539"/>
    </source>
</evidence>
<evidence type="ECO:0000256" key="7">
    <source>
        <dbReference type="PIRNR" id="PIRNR000194"/>
    </source>
</evidence>
<proteinExistence type="inferred from homology"/>
<dbReference type="InterPro" id="IPR024072">
    <property type="entry name" value="DHFR-like_dom_sf"/>
</dbReference>
<dbReference type="Proteomes" id="UP001211894">
    <property type="component" value="Unassembled WGS sequence"/>
</dbReference>
<evidence type="ECO:0000256" key="1">
    <source>
        <dbReference type="ARBA" id="ARBA00004903"/>
    </source>
</evidence>
<evidence type="ECO:0000256" key="4">
    <source>
        <dbReference type="ARBA" id="ARBA00022563"/>
    </source>
</evidence>
<evidence type="ECO:0000313" key="10">
    <source>
        <dbReference type="EMBL" id="MDA7025710.1"/>
    </source>
</evidence>
<evidence type="ECO:0000256" key="5">
    <source>
        <dbReference type="ARBA" id="ARBA00022857"/>
    </source>
</evidence>
<keyword evidence="4 7" id="KW-0554">One-carbon metabolism</keyword>
<keyword evidence="5 7" id="KW-0521">NADP</keyword>
<dbReference type="Gene3D" id="3.40.430.10">
    <property type="entry name" value="Dihydrofolate Reductase, subunit A"/>
    <property type="match status" value="1"/>
</dbReference>
<gene>
    <name evidence="10" type="ORF">PJ311_03665</name>
</gene>